<dbReference type="Pfam" id="PF14399">
    <property type="entry name" value="BtrH_N"/>
    <property type="match status" value="1"/>
</dbReference>
<dbReference type="AlphaFoldDB" id="A0A1F5YIR4"/>
<evidence type="ECO:0000313" key="3">
    <source>
        <dbReference type="EMBL" id="OGG00071.1"/>
    </source>
</evidence>
<accession>A0A1F5YIR4</accession>
<dbReference type="InterPro" id="IPR032369">
    <property type="entry name" value="DUF4872"/>
</dbReference>
<organism evidence="3 4">
    <name type="scientific">Candidatus Gottesmanbacteria bacterium RBG_13_37_7</name>
    <dbReference type="NCBI Taxonomy" id="1798369"/>
    <lineage>
        <taxon>Bacteria</taxon>
        <taxon>Candidatus Gottesmaniibacteriota</taxon>
    </lineage>
</organism>
<gene>
    <name evidence="3" type="ORF">A2Y99_01415</name>
</gene>
<comment type="caution">
    <text evidence="3">The sequence shown here is derived from an EMBL/GenBank/DDBJ whole genome shotgun (WGS) entry which is preliminary data.</text>
</comment>
<protein>
    <recommendedName>
        <fullName evidence="5">Peptidase</fullName>
    </recommendedName>
</protein>
<feature type="domain" description="Butirosin biosynthesis protein H N-terminal" evidence="1">
    <location>
        <begin position="12"/>
        <end position="142"/>
    </location>
</feature>
<evidence type="ECO:0008006" key="5">
    <source>
        <dbReference type="Google" id="ProtNLM"/>
    </source>
</evidence>
<dbReference type="Pfam" id="PF16169">
    <property type="entry name" value="DUF4872"/>
    <property type="match status" value="1"/>
</dbReference>
<name>A0A1F5YIR4_9BACT</name>
<dbReference type="Proteomes" id="UP000178230">
    <property type="component" value="Unassembled WGS sequence"/>
</dbReference>
<evidence type="ECO:0000313" key="4">
    <source>
        <dbReference type="Proteomes" id="UP000178230"/>
    </source>
</evidence>
<dbReference type="InterPro" id="IPR026935">
    <property type="entry name" value="BtrH_N"/>
</dbReference>
<evidence type="ECO:0000259" key="2">
    <source>
        <dbReference type="Pfam" id="PF16169"/>
    </source>
</evidence>
<evidence type="ECO:0000259" key="1">
    <source>
        <dbReference type="Pfam" id="PF14399"/>
    </source>
</evidence>
<feature type="domain" description="DUF4872" evidence="2">
    <location>
        <begin position="154"/>
        <end position="328"/>
    </location>
</feature>
<sequence length="337" mass="39154">MHIPYQHKMTAHCETGTVSGLLSYNGLPITEPMVFGIASGIFFGYMKMPSFNFPTFFVRTRPGEIRKKISRRLGIDFFTKTYEKPEEAQRELDQLLEKNIPVVVKVDFFYMNYLAPWMRVHNNAHFITIIGKEDSKYYVSDCYHKDVAELDAETLSKARFAGGMESPKGFMYYPTYIPKEIEYERNIMTGIRKAAFNMLKIPIPFLGVKGINRFADKVVGWPKLARDIEHLSHEVMRINVLLEDQGTGGAGFRFMYATFLRQASEMLKNEQLLEFSGRMMKIGNDWRSVSVFAIRMNKDKDFSEGRFNELSNLIRNCAFAEKAFFTDLYKYAKNYKK</sequence>
<dbReference type="EMBL" id="MFIY01000026">
    <property type="protein sequence ID" value="OGG00071.1"/>
    <property type="molecule type" value="Genomic_DNA"/>
</dbReference>
<proteinExistence type="predicted"/>
<reference evidence="3 4" key="1">
    <citation type="journal article" date="2016" name="Nat. Commun.">
        <title>Thousands of microbial genomes shed light on interconnected biogeochemical processes in an aquifer system.</title>
        <authorList>
            <person name="Anantharaman K."/>
            <person name="Brown C.T."/>
            <person name="Hug L.A."/>
            <person name="Sharon I."/>
            <person name="Castelle C.J."/>
            <person name="Probst A.J."/>
            <person name="Thomas B.C."/>
            <person name="Singh A."/>
            <person name="Wilkins M.J."/>
            <person name="Karaoz U."/>
            <person name="Brodie E.L."/>
            <person name="Williams K.H."/>
            <person name="Hubbard S.S."/>
            <person name="Banfield J.F."/>
        </authorList>
    </citation>
    <scope>NUCLEOTIDE SEQUENCE [LARGE SCALE GENOMIC DNA]</scope>
</reference>